<dbReference type="InterPro" id="IPR003961">
    <property type="entry name" value="FN3_dom"/>
</dbReference>
<feature type="domain" description="Fibronectin type-III" evidence="5">
    <location>
        <begin position="847"/>
        <end position="938"/>
    </location>
</feature>
<sequence length="1433" mass="152809">MSRIRSSVAFRWKAATTAVVLAVAGIAQGLDAGPGFAADNSVAGQLNNLFTTYGNAGGHWTGADATASVPLPDGRTAWLFSDTFLGTVNADGSRPTGTPLVNNTIVVQSGDSLVSTLHGGTAAAPEALVKPAQAGEFFWVADGTVENGSLKVLYNRYKRVGSGNLEMEITGTSLATFALPSLTLSNVTDLPLSAKNAWGGAILEDGAYTYVYGTDQTSGLKFAKVARVPAGGLGGAWQFWTGSAWSSTETDATKVLSGVGTAFGVQKVGNQYLLATQENNALFDPQYPIYTATSPVGPFDAPKYLFTTPEQKPGEPIVSYDAHLHPNLAPSGKLLMSYNVNTLEDTRTFADVSIYRPRFVEIAWPPATPDPAAVPAAPTGINATVNSAGGVALTWQAVSGATGYYVYQRNASAGQTHFVRASSSITGTSQTIGLLATENTYEFKVTAVNATGESAFSRVASATPVITAPPAPARVTAVADTLGAIRLSWQAVPEAWNYEIYQRDVTAGETTRTFLTRLGRGSTSQHLQWLEHNHQYEFHVVAVHGGGSSPASLTTSATASYSLPPAPTTVTATANGDGTIALSWAAVGQPVLYWVYQRDATAGEAFRKLGVPTDRTAMTAAFLTHNHVYEFKVSADNRGGEGPLSAVAQATAGYPVPAAATGLTAAAGNGQVSLEWTASATPNVWYNVYQRDVTLGEAFKALQLPVTTCCSFTPEYLANGHTYEFAVTTTSQGGESAKSNLVQAKPFQALPAQVTGLAAAAQTDGTIKLTWTNAGENLWYDVYRRDATAGGSFVKLGAPVTSCCTFTDQFLTHNHAYEYKFAATNATGAGPQSAVAGATAKYTPPTAPKNLTGKASGGAAIHLDWDAPSSGSFNYWVHYRNVTTGQAFQKAAFPTGKTEIDLEYLQINNIYEYKVSAENQGGEGPATSTIQVKATGNVAPPSKLTATAGDGKVVLSWLASTDSGVTYNIYQRKAGESWKLLPLSITGTTMTADYLVNGVTYDFKVTASTWAGTSKATEPATAKPMPALPAAPGNLKVNGIGDGQITLLWGASSTSAVNYVVEMRPVGGTWNQLDLAVGCCSYTVKLLRNATQYEFRIWTQNLRGLSSTPSNIISGTPKPLPPQPASGLSAEAGNAQVKLTWTRSSTANAGYWIEYRAKNAATWNRLRFAVPNASFTVQAIANFQQFEFRVIATNAAGDATPSNIVTATPFVPKPSKPTGLKLTRDSFADMIVNSVKAEWNKNPEKYVRYRLYVSNGHGWKELFREDMESNYEFVKEFLEGTYSFKVRVVNEGGETDSDVSSIFMPKTKAQAYHLLTAATSDSYSAWSTAKAKSGGEWSEYNFNWNDDGCSVPPEVDKVLRFNAAFFHSACQRHDFGYRNHSSWGDRGVIDRLLGWDANNLCASVPTADGYRDACKLSAWGFYKAVDMRGELYW</sequence>
<feature type="domain" description="Fibronectin type-III" evidence="5">
    <location>
        <begin position="1121"/>
        <end position="1214"/>
    </location>
</feature>
<dbReference type="InterPro" id="IPR036444">
    <property type="entry name" value="PLipase_A2_dom_sf"/>
</dbReference>
<dbReference type="Gene3D" id="1.20.90.10">
    <property type="entry name" value="Phospholipase A2 domain"/>
    <property type="match status" value="1"/>
</dbReference>
<dbReference type="EMBL" id="JBHTMK010000008">
    <property type="protein sequence ID" value="MFD1365260.1"/>
    <property type="molecule type" value="Genomic_DNA"/>
</dbReference>
<keyword evidence="4" id="KW-0732">Signal</keyword>
<evidence type="ECO:0000313" key="7">
    <source>
        <dbReference type="Proteomes" id="UP001597183"/>
    </source>
</evidence>
<gene>
    <name evidence="6" type="ORF">ACFQ5G_07890</name>
</gene>
<dbReference type="InterPro" id="IPR015141">
    <property type="entry name" value="PLipase_A2_prok/fun"/>
</dbReference>
<name>A0ABW4A3G8_9ACTN</name>
<feature type="domain" description="Fibronectin type-III" evidence="5">
    <location>
        <begin position="1031"/>
        <end position="1120"/>
    </location>
</feature>
<keyword evidence="7" id="KW-1185">Reference proteome</keyword>
<feature type="domain" description="Fibronectin type-III" evidence="5">
    <location>
        <begin position="566"/>
        <end position="655"/>
    </location>
</feature>
<feature type="signal peptide" evidence="4">
    <location>
        <begin position="1"/>
        <end position="37"/>
    </location>
</feature>
<feature type="domain" description="Fibronectin type-III" evidence="5">
    <location>
        <begin position="940"/>
        <end position="1027"/>
    </location>
</feature>
<evidence type="ECO:0000256" key="1">
    <source>
        <dbReference type="ARBA" id="ARBA00022737"/>
    </source>
</evidence>
<dbReference type="SUPFAM" id="SSF49265">
    <property type="entry name" value="Fibronectin type III"/>
    <property type="match status" value="5"/>
</dbReference>
<keyword evidence="2" id="KW-0326">Glycosidase</keyword>
<feature type="domain" description="Fibronectin type-III" evidence="5">
    <location>
        <begin position="471"/>
        <end position="565"/>
    </location>
</feature>
<organism evidence="6 7">
    <name type="scientific">Actinoplanes sichuanensis</name>
    <dbReference type="NCBI Taxonomy" id="512349"/>
    <lineage>
        <taxon>Bacteria</taxon>
        <taxon>Bacillati</taxon>
        <taxon>Actinomycetota</taxon>
        <taxon>Actinomycetes</taxon>
        <taxon>Micromonosporales</taxon>
        <taxon>Micromonosporaceae</taxon>
        <taxon>Actinoplanes</taxon>
    </lineage>
</organism>
<feature type="domain" description="Fibronectin type-III" evidence="5">
    <location>
        <begin position="753"/>
        <end position="846"/>
    </location>
</feature>
<dbReference type="EC" id="3.1.1.4" evidence="6"/>
<feature type="domain" description="Fibronectin type-III" evidence="5">
    <location>
        <begin position="377"/>
        <end position="470"/>
    </location>
</feature>
<dbReference type="RefSeq" id="WP_317795494.1">
    <property type="nucleotide sequence ID" value="NZ_AP028461.1"/>
</dbReference>
<dbReference type="Gene3D" id="2.60.40.10">
    <property type="entry name" value="Immunoglobulins"/>
    <property type="match status" value="10"/>
</dbReference>
<evidence type="ECO:0000313" key="6">
    <source>
        <dbReference type="EMBL" id="MFD1365260.1"/>
    </source>
</evidence>
<dbReference type="InterPro" id="IPR036116">
    <property type="entry name" value="FN3_sf"/>
</dbReference>
<dbReference type="Pfam" id="PF00041">
    <property type="entry name" value="fn3"/>
    <property type="match status" value="4"/>
</dbReference>
<dbReference type="Pfam" id="PF09056">
    <property type="entry name" value="Phospholip_A2_3"/>
    <property type="match status" value="1"/>
</dbReference>
<proteinExistence type="predicted"/>
<evidence type="ECO:0000259" key="5">
    <source>
        <dbReference type="PROSITE" id="PS50853"/>
    </source>
</evidence>
<dbReference type="SMART" id="SM00060">
    <property type="entry name" value="FN3"/>
    <property type="match status" value="10"/>
</dbReference>
<feature type="domain" description="Fibronectin type-III" evidence="5">
    <location>
        <begin position="1216"/>
        <end position="1310"/>
    </location>
</feature>
<comment type="caution">
    <text evidence="6">The sequence shown here is derived from an EMBL/GenBank/DDBJ whole genome shotgun (WGS) entry which is preliminary data.</text>
</comment>
<accession>A0ABW4A3G8</accession>
<dbReference type="PANTHER" id="PTHR13817">
    <property type="entry name" value="TITIN"/>
    <property type="match status" value="1"/>
</dbReference>
<dbReference type="SUPFAM" id="SSF48619">
    <property type="entry name" value="Phospholipase A2, PLA2"/>
    <property type="match status" value="1"/>
</dbReference>
<dbReference type="Proteomes" id="UP001597183">
    <property type="component" value="Unassembled WGS sequence"/>
</dbReference>
<dbReference type="PANTHER" id="PTHR13817:SF73">
    <property type="entry name" value="FIBRONECTIN TYPE-III DOMAIN-CONTAINING PROTEIN"/>
    <property type="match status" value="1"/>
</dbReference>
<keyword evidence="1" id="KW-0677">Repeat</keyword>
<dbReference type="InterPro" id="IPR050964">
    <property type="entry name" value="Striated_Muscle_Regulatory"/>
</dbReference>
<feature type="domain" description="Fibronectin type-III" evidence="5">
    <location>
        <begin position="656"/>
        <end position="752"/>
    </location>
</feature>
<evidence type="ECO:0000256" key="2">
    <source>
        <dbReference type="ARBA" id="ARBA00023295"/>
    </source>
</evidence>
<dbReference type="GO" id="GO:0004623">
    <property type="term" value="F:phospholipase A2 activity"/>
    <property type="evidence" value="ECO:0007669"/>
    <property type="project" value="UniProtKB-EC"/>
</dbReference>
<protein>
    <submittedName>
        <fullName evidence="6">Phospholipase A2</fullName>
        <ecNumber evidence="6">3.1.1.4</ecNumber>
    </submittedName>
</protein>
<keyword evidence="3" id="KW-0119">Carbohydrate metabolism</keyword>
<dbReference type="PROSITE" id="PS50853">
    <property type="entry name" value="FN3"/>
    <property type="match status" value="10"/>
</dbReference>
<feature type="chain" id="PRO_5046400846" evidence="4">
    <location>
        <begin position="38"/>
        <end position="1433"/>
    </location>
</feature>
<dbReference type="CDD" id="cd00063">
    <property type="entry name" value="FN3"/>
    <property type="match status" value="9"/>
</dbReference>
<keyword evidence="3" id="KW-0624">Polysaccharide degradation</keyword>
<evidence type="ECO:0000256" key="4">
    <source>
        <dbReference type="SAM" id="SignalP"/>
    </source>
</evidence>
<evidence type="ECO:0000256" key="3">
    <source>
        <dbReference type="ARBA" id="ARBA00023326"/>
    </source>
</evidence>
<reference evidence="7" key="1">
    <citation type="journal article" date="2019" name="Int. J. Syst. Evol. Microbiol.">
        <title>The Global Catalogue of Microorganisms (GCM) 10K type strain sequencing project: providing services to taxonomists for standard genome sequencing and annotation.</title>
        <authorList>
            <consortium name="The Broad Institute Genomics Platform"/>
            <consortium name="The Broad Institute Genome Sequencing Center for Infectious Disease"/>
            <person name="Wu L."/>
            <person name="Ma J."/>
        </authorList>
    </citation>
    <scope>NUCLEOTIDE SEQUENCE [LARGE SCALE GENOMIC DNA]</scope>
    <source>
        <strain evidence="7">CCM 7526</strain>
    </source>
</reference>
<keyword evidence="6" id="KW-0378">Hydrolase</keyword>
<dbReference type="InterPro" id="IPR013783">
    <property type="entry name" value="Ig-like_fold"/>
</dbReference>